<gene>
    <name evidence="5" type="ORF">ADH66_18860</name>
    <name evidence="6" type="ORF">I5Q82_09280</name>
</gene>
<evidence type="ECO:0000313" key="6">
    <source>
        <dbReference type="EMBL" id="QQR31821.1"/>
    </source>
</evidence>
<keyword evidence="7" id="KW-1185">Reference proteome</keyword>
<dbReference type="PANTHER" id="PTHR23026">
    <property type="entry name" value="NADPH NITROREDUCTASE"/>
    <property type="match status" value="1"/>
</dbReference>
<reference evidence="6 8" key="3">
    <citation type="submission" date="2020-11" db="EMBL/GenBank/DDBJ databases">
        <title>Closed and high quality bacterial genomes of the OMM12 community.</title>
        <authorList>
            <person name="Marbouty M."/>
            <person name="Lamy-Besnier Q."/>
            <person name="Debarbieux L."/>
            <person name="Koszul R."/>
        </authorList>
    </citation>
    <scope>NUCLEOTIDE SEQUENCE [LARGE SCALE GENOMIC DNA]</scope>
    <source>
        <strain evidence="6 8">KB18</strain>
    </source>
</reference>
<dbReference type="AlphaFoldDB" id="A0A1Z2XVP9"/>
<dbReference type="InterPro" id="IPR050627">
    <property type="entry name" value="Nitroreductase/BluB"/>
</dbReference>
<evidence type="ECO:0000313" key="8">
    <source>
        <dbReference type="Proteomes" id="UP000596035"/>
    </source>
</evidence>
<dbReference type="EMBL" id="CP065321">
    <property type="protein sequence ID" value="QQR31821.1"/>
    <property type="molecule type" value="Genomic_DNA"/>
</dbReference>
<keyword evidence="2" id="KW-0288">FMN</keyword>
<evidence type="ECO:0000256" key="1">
    <source>
        <dbReference type="ARBA" id="ARBA00022630"/>
    </source>
</evidence>
<keyword evidence="1" id="KW-0285">Flavoprotein</keyword>
<dbReference type="EMBL" id="CP021422">
    <property type="protein sequence ID" value="ASB42527.1"/>
    <property type="molecule type" value="Genomic_DNA"/>
</dbReference>
<evidence type="ECO:0000313" key="7">
    <source>
        <dbReference type="Proteomes" id="UP000196710"/>
    </source>
</evidence>
<reference evidence="5" key="1">
    <citation type="journal article" date="2017" name="Genome Announc.">
        <title>High-Quality Whole-Genome Sequences of the Oligo-Mouse-Microbiota Bacterial Community.</title>
        <authorList>
            <person name="Garzetti D."/>
            <person name="Brugiroux S."/>
            <person name="Bunk B."/>
            <person name="Pukall R."/>
            <person name="McCoy K.D."/>
            <person name="Macpherson A.J."/>
            <person name="Stecher B."/>
        </authorList>
    </citation>
    <scope>NUCLEOTIDE SEQUENCE</scope>
    <source>
        <strain evidence="5">KB18</strain>
    </source>
</reference>
<keyword evidence="3" id="KW-0560">Oxidoreductase</keyword>
<evidence type="ECO:0000259" key="4">
    <source>
        <dbReference type="Pfam" id="PF00881"/>
    </source>
</evidence>
<accession>A0A1Z2XVP9</accession>
<organism evidence="6 8">
    <name type="scientific">Acutalibacter muris</name>
    <dbReference type="NCBI Taxonomy" id="1796620"/>
    <lineage>
        <taxon>Bacteria</taxon>
        <taxon>Bacillati</taxon>
        <taxon>Bacillota</taxon>
        <taxon>Clostridia</taxon>
        <taxon>Eubacteriales</taxon>
        <taxon>Acutalibacteraceae</taxon>
        <taxon>Acutalibacter</taxon>
    </lineage>
</organism>
<sequence>MNEMVEKIITRHAIRKFQDRQIEESVLEQILQAGLYAPSAGNNQYSRIVVCQDKEVNLRLGQLNRSMDMVHTADPKKIRPVSAEQPSIRDDLTIKDAFYSAPTVLALFVRSGYYAHEDVAFMAENMWLAAHFLGVGACYIGRAEKTFDTEYGRELRQKWGVPEDMTPVGHLLLGYREGPEPHSKPRKPLRTFIAVVLTLALPVWYSMATSNTATTVPAMNSDQPNMVNRDMVALTQFRSKISAPMLPIMVKKSLAASKIVL</sequence>
<dbReference type="PANTHER" id="PTHR23026:SF90">
    <property type="entry name" value="IODOTYROSINE DEIODINASE 1"/>
    <property type="match status" value="1"/>
</dbReference>
<name>A0A1Z2XVP9_9FIRM</name>
<dbReference type="Proteomes" id="UP000596035">
    <property type="component" value="Chromosome"/>
</dbReference>
<dbReference type="InterPro" id="IPR029479">
    <property type="entry name" value="Nitroreductase"/>
</dbReference>
<feature type="domain" description="Nitroreductase" evidence="4">
    <location>
        <begin position="9"/>
        <end position="175"/>
    </location>
</feature>
<dbReference type="GO" id="GO:0016491">
    <property type="term" value="F:oxidoreductase activity"/>
    <property type="evidence" value="ECO:0007669"/>
    <property type="project" value="UniProtKB-KW"/>
</dbReference>
<dbReference type="KEGG" id="amur:ADH66_18860"/>
<dbReference type="InterPro" id="IPR000415">
    <property type="entry name" value="Nitroreductase-like"/>
</dbReference>
<proteinExistence type="predicted"/>
<protein>
    <submittedName>
        <fullName evidence="6">Nitroreductase family protein</fullName>
    </submittedName>
</protein>
<dbReference type="Proteomes" id="UP000196710">
    <property type="component" value="Chromosome"/>
</dbReference>
<evidence type="ECO:0000256" key="3">
    <source>
        <dbReference type="ARBA" id="ARBA00023002"/>
    </source>
</evidence>
<dbReference type="Gene3D" id="3.40.109.10">
    <property type="entry name" value="NADH Oxidase"/>
    <property type="match status" value="1"/>
</dbReference>
<dbReference type="SUPFAM" id="SSF55469">
    <property type="entry name" value="FMN-dependent nitroreductase-like"/>
    <property type="match status" value="1"/>
</dbReference>
<dbReference type="Pfam" id="PF00881">
    <property type="entry name" value="Nitroreductase"/>
    <property type="match status" value="1"/>
</dbReference>
<reference evidence="7" key="2">
    <citation type="submission" date="2017-05" db="EMBL/GenBank/DDBJ databases">
        <title>Improved OligoMM genomes.</title>
        <authorList>
            <person name="Garzetti D."/>
        </authorList>
    </citation>
    <scope>NUCLEOTIDE SEQUENCE [LARGE SCALE GENOMIC DNA]</scope>
    <source>
        <strain evidence="7">KB18</strain>
    </source>
</reference>
<evidence type="ECO:0000313" key="5">
    <source>
        <dbReference type="EMBL" id="ASB42527.1"/>
    </source>
</evidence>
<evidence type="ECO:0000256" key="2">
    <source>
        <dbReference type="ARBA" id="ARBA00022643"/>
    </source>
</evidence>